<sequence>MRADAAHQRHRTAHVLVAVSPDLLQIRTQYSTLPLLVLTKHGKTTGGHL</sequence>
<evidence type="ECO:0000313" key="2">
    <source>
        <dbReference type="Proteomes" id="UP000736787"/>
    </source>
</evidence>
<evidence type="ECO:0000313" key="1">
    <source>
        <dbReference type="EMBL" id="KAG2902921.1"/>
    </source>
</evidence>
<protein>
    <submittedName>
        <fullName evidence="1">Uncharacterized protein</fullName>
    </submittedName>
</protein>
<reference evidence="1" key="1">
    <citation type="submission" date="2018-10" db="EMBL/GenBank/DDBJ databases">
        <title>Effector identification in a new, highly contiguous assembly of the strawberry crown rot pathogen Phytophthora cactorum.</title>
        <authorList>
            <person name="Armitage A.D."/>
            <person name="Nellist C.F."/>
            <person name="Bates H."/>
            <person name="Vickerstaff R.J."/>
            <person name="Harrison R.J."/>
        </authorList>
    </citation>
    <scope>NUCLEOTIDE SEQUENCE</scope>
    <source>
        <strain evidence="1">4040</strain>
    </source>
</reference>
<name>A0A8T1BGV9_9STRA</name>
<proteinExistence type="predicted"/>
<organism evidence="1 2">
    <name type="scientific">Phytophthora cactorum</name>
    <dbReference type="NCBI Taxonomy" id="29920"/>
    <lineage>
        <taxon>Eukaryota</taxon>
        <taxon>Sar</taxon>
        <taxon>Stramenopiles</taxon>
        <taxon>Oomycota</taxon>
        <taxon>Peronosporomycetes</taxon>
        <taxon>Peronosporales</taxon>
        <taxon>Peronosporaceae</taxon>
        <taxon>Phytophthora</taxon>
    </lineage>
</organism>
<comment type="caution">
    <text evidence="1">The sequence shown here is derived from an EMBL/GenBank/DDBJ whole genome shotgun (WGS) entry which is preliminary data.</text>
</comment>
<accession>A0A8T1BGV9</accession>
<gene>
    <name evidence="1" type="ORF">PC117_g21373</name>
</gene>
<dbReference type="Proteomes" id="UP000736787">
    <property type="component" value="Unassembled WGS sequence"/>
</dbReference>
<dbReference type="AlphaFoldDB" id="A0A8T1BGV9"/>
<dbReference type="EMBL" id="RCMK01001071">
    <property type="protein sequence ID" value="KAG2902921.1"/>
    <property type="molecule type" value="Genomic_DNA"/>
</dbReference>